<evidence type="ECO:0000313" key="1">
    <source>
        <dbReference type="EMBL" id="KAG5590282.1"/>
    </source>
</evidence>
<proteinExistence type="predicted"/>
<organism evidence="1 2">
    <name type="scientific">Solanum commersonii</name>
    <name type="common">Commerson's wild potato</name>
    <name type="synonym">Commerson's nightshade</name>
    <dbReference type="NCBI Taxonomy" id="4109"/>
    <lineage>
        <taxon>Eukaryota</taxon>
        <taxon>Viridiplantae</taxon>
        <taxon>Streptophyta</taxon>
        <taxon>Embryophyta</taxon>
        <taxon>Tracheophyta</taxon>
        <taxon>Spermatophyta</taxon>
        <taxon>Magnoliopsida</taxon>
        <taxon>eudicotyledons</taxon>
        <taxon>Gunneridae</taxon>
        <taxon>Pentapetalae</taxon>
        <taxon>asterids</taxon>
        <taxon>lamiids</taxon>
        <taxon>Solanales</taxon>
        <taxon>Solanaceae</taxon>
        <taxon>Solanoideae</taxon>
        <taxon>Solaneae</taxon>
        <taxon>Solanum</taxon>
    </lineage>
</organism>
<reference evidence="1 2" key="1">
    <citation type="submission" date="2020-09" db="EMBL/GenBank/DDBJ databases">
        <title>De no assembly of potato wild relative species, Solanum commersonii.</title>
        <authorList>
            <person name="Cho K."/>
        </authorList>
    </citation>
    <scope>NUCLEOTIDE SEQUENCE [LARGE SCALE GENOMIC DNA]</scope>
    <source>
        <strain evidence="1">LZ3.2</strain>
        <tissue evidence="1">Leaf</tissue>
    </source>
</reference>
<dbReference type="OrthoDB" id="1328719at2759"/>
<keyword evidence="2" id="KW-1185">Reference proteome</keyword>
<evidence type="ECO:0000313" key="2">
    <source>
        <dbReference type="Proteomes" id="UP000824120"/>
    </source>
</evidence>
<gene>
    <name evidence="1" type="ORF">H5410_040796</name>
</gene>
<accession>A0A9J5XR62</accession>
<sequence length="65" mass="6771">MSQAGTLLVTFDASQTCFGGQTPDLMVALDSQTVRTHSTSTVASLAASGVPFQKVVDIAKDLEII</sequence>
<comment type="caution">
    <text evidence="1">The sequence shown here is derived from an EMBL/GenBank/DDBJ whole genome shotgun (WGS) entry which is preliminary data.</text>
</comment>
<dbReference type="Proteomes" id="UP000824120">
    <property type="component" value="Chromosome 8"/>
</dbReference>
<dbReference type="AlphaFoldDB" id="A0A9J5XR62"/>
<protein>
    <submittedName>
        <fullName evidence="1">Uncharacterized protein</fullName>
    </submittedName>
</protein>
<dbReference type="EMBL" id="JACXVP010000008">
    <property type="protein sequence ID" value="KAG5590282.1"/>
    <property type="molecule type" value="Genomic_DNA"/>
</dbReference>
<name>A0A9J5XR62_SOLCO</name>